<dbReference type="Proteomes" id="UP000626109">
    <property type="component" value="Unassembled WGS sequence"/>
</dbReference>
<evidence type="ECO:0000256" key="8">
    <source>
        <dbReference type="ARBA" id="ARBA00022792"/>
    </source>
</evidence>
<comment type="catalytic activity">
    <reaction evidence="12">
        <text>ADP(in) + ATP(out) = ADP(out) + ATP(in)</text>
        <dbReference type="Rhea" id="RHEA:34999"/>
        <dbReference type="ChEBI" id="CHEBI:30616"/>
        <dbReference type="ChEBI" id="CHEBI:456216"/>
    </reaction>
    <physiologicalReaction direction="left-to-right" evidence="12">
        <dbReference type="Rhea" id="RHEA:35000"/>
    </physiologicalReaction>
</comment>
<evidence type="ECO:0000313" key="17">
    <source>
        <dbReference type="EMBL" id="CAE8693975.1"/>
    </source>
</evidence>
<evidence type="ECO:0000256" key="2">
    <source>
        <dbReference type="ARBA" id="ARBA00006375"/>
    </source>
</evidence>
<name>A0A813K0N1_POLGL</name>
<comment type="subunit">
    <text evidence="3 16">Monomer.</text>
</comment>
<dbReference type="Pfam" id="PF00153">
    <property type="entry name" value="Mito_carr"/>
    <property type="match status" value="2"/>
</dbReference>
<evidence type="ECO:0000313" key="18">
    <source>
        <dbReference type="Proteomes" id="UP000626109"/>
    </source>
</evidence>
<dbReference type="GO" id="GO:0005743">
    <property type="term" value="C:mitochondrial inner membrane"/>
    <property type="evidence" value="ECO:0007669"/>
    <property type="project" value="UniProtKB-SubCell"/>
</dbReference>
<evidence type="ECO:0000256" key="7">
    <source>
        <dbReference type="ARBA" id="ARBA00022737"/>
    </source>
</evidence>
<feature type="repeat" description="Solcar" evidence="14">
    <location>
        <begin position="1"/>
        <end position="87"/>
    </location>
</feature>
<feature type="transmembrane region" description="Helical" evidence="16">
    <location>
        <begin position="200"/>
        <end position="224"/>
    </location>
</feature>
<proteinExistence type="inferred from homology"/>
<dbReference type="InterPro" id="IPR002113">
    <property type="entry name" value="ADT_euk_type"/>
</dbReference>
<evidence type="ECO:0000256" key="12">
    <source>
        <dbReference type="ARBA" id="ARBA00024143"/>
    </source>
</evidence>
<comment type="function">
    <text evidence="16">Catalyzes the exchange of ADP and ATP across the membrane.</text>
</comment>
<dbReference type="InterPro" id="IPR018108">
    <property type="entry name" value="MCP_transmembrane"/>
</dbReference>
<keyword evidence="10" id="KW-0496">Mitochondrion</keyword>
<feature type="transmembrane region" description="Helical" evidence="16">
    <location>
        <begin position="160"/>
        <end position="180"/>
    </location>
</feature>
<dbReference type="SUPFAM" id="SSF103506">
    <property type="entry name" value="Mitochondrial carrier"/>
    <property type="match status" value="1"/>
</dbReference>
<keyword evidence="4 15" id="KW-0813">Transport</keyword>
<sequence length="290" mass="31966">MGLLTAAIKKTATAPFHRVQLQLQNQSANPCIRNGIVAKYDGMADCVARVYVEEGLLSFWRGALLSCLDFLPATMFDILFKPSIAYTLRKALALVPGIYSNYPGQTNSMFAVLMRVGRDLISYPRDCAEIRISLGMDDGKGTLKVLTDCYTSTFTSPGGLLRWCSCFVVSVASATLYRSAYLSIFRLANGANPWKNDDHLIGLLSRFLAAQVTISLAAAMVYPFETVKNRLRMQVGGSHDERFMYLGPVDWVKKIMREEGVLGFYGGFTVKPFGAMASSIVLVVCDQCIQ</sequence>
<organism evidence="17 18">
    <name type="scientific">Polarella glacialis</name>
    <name type="common">Dinoflagellate</name>
    <dbReference type="NCBI Taxonomy" id="89957"/>
    <lineage>
        <taxon>Eukaryota</taxon>
        <taxon>Sar</taxon>
        <taxon>Alveolata</taxon>
        <taxon>Dinophyceae</taxon>
        <taxon>Suessiales</taxon>
        <taxon>Suessiaceae</taxon>
        <taxon>Polarella</taxon>
    </lineage>
</organism>
<evidence type="ECO:0000256" key="1">
    <source>
        <dbReference type="ARBA" id="ARBA00004448"/>
    </source>
</evidence>
<evidence type="ECO:0000256" key="13">
    <source>
        <dbReference type="ARBA" id="ARBA00045250"/>
    </source>
</evidence>
<gene>
    <name evidence="17" type="ORF">PGLA2088_LOCUS28621</name>
</gene>
<dbReference type="PANTHER" id="PTHR45635">
    <property type="entry name" value="ADP,ATP CARRIER PROTEIN 1-RELATED-RELATED"/>
    <property type="match status" value="1"/>
</dbReference>
<evidence type="ECO:0000256" key="16">
    <source>
        <dbReference type="RuleBase" id="RU368008"/>
    </source>
</evidence>
<comment type="caution">
    <text evidence="17">The sequence shown here is derived from an EMBL/GenBank/DDBJ whole genome shotgun (WGS) entry which is preliminary data.</text>
</comment>
<keyword evidence="7" id="KW-0677">Repeat</keyword>
<dbReference type="GO" id="GO:0140021">
    <property type="term" value="P:mitochondrial ADP transmembrane transport"/>
    <property type="evidence" value="ECO:0007669"/>
    <property type="project" value="InterPro"/>
</dbReference>
<dbReference type="GO" id="GO:0005471">
    <property type="term" value="F:ATP:ADP antiporter activity"/>
    <property type="evidence" value="ECO:0007669"/>
    <property type="project" value="UniProtKB-UniRule"/>
</dbReference>
<keyword evidence="11 14" id="KW-0472">Membrane</keyword>
<keyword evidence="8" id="KW-0999">Mitochondrion inner membrane</keyword>
<dbReference type="EMBL" id="CAJNNW010027960">
    <property type="protein sequence ID" value="CAE8693975.1"/>
    <property type="molecule type" value="Genomic_DNA"/>
</dbReference>
<dbReference type="PROSITE" id="PS50920">
    <property type="entry name" value="SOLCAR"/>
    <property type="match status" value="2"/>
</dbReference>
<keyword evidence="5" id="KW-0050">Antiport</keyword>
<evidence type="ECO:0000256" key="10">
    <source>
        <dbReference type="ARBA" id="ARBA00023128"/>
    </source>
</evidence>
<dbReference type="AlphaFoldDB" id="A0A813K0N1"/>
<evidence type="ECO:0000256" key="6">
    <source>
        <dbReference type="ARBA" id="ARBA00022692"/>
    </source>
</evidence>
<dbReference type="PANTHER" id="PTHR45635:SF14">
    <property type="entry name" value="ADP_ATP TRANSLOCASE"/>
    <property type="match status" value="1"/>
</dbReference>
<comment type="subcellular location">
    <subcellularLocation>
        <location evidence="16">Membrane</location>
        <topology evidence="16">Multi-pass membrane protein</topology>
    </subcellularLocation>
    <subcellularLocation>
        <location evidence="1">Mitochondrion inner membrane</location>
        <topology evidence="1">Multi-pass membrane protein</topology>
    </subcellularLocation>
</comment>
<evidence type="ECO:0000256" key="15">
    <source>
        <dbReference type="RuleBase" id="RU000488"/>
    </source>
</evidence>
<comment type="similarity">
    <text evidence="2 15">Belongs to the mitochondrial carrier (TC 2.A.29) family.</text>
</comment>
<evidence type="ECO:0000256" key="3">
    <source>
        <dbReference type="ARBA" id="ARBA00011245"/>
    </source>
</evidence>
<comment type="function">
    <text evidence="13">ADP:ATP antiporter that mediates import of ADP into the mitochondrial matrix for ATP synthesis, and export of ATP out to fuel the cell. Cycles between the cytoplasmic-open state (c-state) and the matrix-open state (m-state): operates by the alternating access mechanism with a single substrate-binding site intermittently exposed to either the cytosolic (c-state) or matrix (m-state) side of the inner mitochondrial membrane.</text>
</comment>
<evidence type="ECO:0000256" key="11">
    <source>
        <dbReference type="ARBA" id="ARBA00023136"/>
    </source>
</evidence>
<keyword evidence="9 16" id="KW-1133">Transmembrane helix</keyword>
<dbReference type="Gene3D" id="1.50.40.10">
    <property type="entry name" value="Mitochondrial carrier domain"/>
    <property type="match status" value="1"/>
</dbReference>
<dbReference type="PRINTS" id="PR00926">
    <property type="entry name" value="MITOCARRIER"/>
</dbReference>
<keyword evidence="6 14" id="KW-0812">Transmembrane</keyword>
<protein>
    <recommendedName>
        <fullName evidence="16">ADP/ATP translocase</fullName>
    </recommendedName>
    <alternativeName>
        <fullName evidence="16">ADP,ATP carrier protein</fullName>
    </alternativeName>
</protein>
<evidence type="ECO:0000256" key="9">
    <source>
        <dbReference type="ARBA" id="ARBA00022989"/>
    </source>
</evidence>
<accession>A0A813K0N1</accession>
<evidence type="ECO:0000256" key="14">
    <source>
        <dbReference type="PROSITE-ProRule" id="PRU00282"/>
    </source>
</evidence>
<dbReference type="InterPro" id="IPR023395">
    <property type="entry name" value="MCP_dom_sf"/>
</dbReference>
<evidence type="ECO:0000256" key="4">
    <source>
        <dbReference type="ARBA" id="ARBA00022448"/>
    </source>
</evidence>
<evidence type="ECO:0000256" key="5">
    <source>
        <dbReference type="ARBA" id="ARBA00022449"/>
    </source>
</evidence>
<dbReference type="InterPro" id="IPR002067">
    <property type="entry name" value="MCP"/>
</dbReference>
<dbReference type="GO" id="GO:1990544">
    <property type="term" value="P:mitochondrial ATP transmembrane transport"/>
    <property type="evidence" value="ECO:0007669"/>
    <property type="project" value="InterPro"/>
</dbReference>
<reference evidence="17" key="1">
    <citation type="submission" date="2021-02" db="EMBL/GenBank/DDBJ databases">
        <authorList>
            <person name="Dougan E. K."/>
            <person name="Rhodes N."/>
            <person name="Thang M."/>
            <person name="Chan C."/>
        </authorList>
    </citation>
    <scope>NUCLEOTIDE SEQUENCE</scope>
</reference>
<feature type="repeat" description="Solcar" evidence="14">
    <location>
        <begin position="201"/>
        <end position="290"/>
    </location>
</feature>
<comment type="caution">
    <text evidence="16">Lacks conserved residue(s) required for the propagation of feature annotation.</text>
</comment>